<organism evidence="12 13">
    <name type="scientific">Clostridium scindens (strain ATCC 35704 / DSM 5676 / VPI 13733 / 19)</name>
    <dbReference type="NCBI Taxonomy" id="411468"/>
    <lineage>
        <taxon>Bacteria</taxon>
        <taxon>Bacillati</taxon>
        <taxon>Bacillota</taxon>
        <taxon>Clostridia</taxon>
        <taxon>Lachnospirales</taxon>
        <taxon>Lachnospiraceae</taxon>
    </lineage>
</organism>
<keyword evidence="13" id="KW-1185">Reference proteome</keyword>
<dbReference type="InterPro" id="IPR011006">
    <property type="entry name" value="CheY-like_superfamily"/>
</dbReference>
<dbReference type="EMBL" id="CP036170">
    <property type="protein sequence ID" value="QBF74199.1"/>
    <property type="molecule type" value="Genomic_DNA"/>
</dbReference>
<dbReference type="GO" id="GO:0032993">
    <property type="term" value="C:protein-DNA complex"/>
    <property type="evidence" value="ECO:0007669"/>
    <property type="project" value="TreeGrafter"/>
</dbReference>
<dbReference type="OrthoDB" id="9803564at2"/>
<dbReference type="GO" id="GO:0000976">
    <property type="term" value="F:transcription cis-regulatory region binding"/>
    <property type="evidence" value="ECO:0007669"/>
    <property type="project" value="TreeGrafter"/>
</dbReference>
<evidence type="ECO:0000256" key="1">
    <source>
        <dbReference type="ARBA" id="ARBA00018672"/>
    </source>
</evidence>
<dbReference type="InterPro" id="IPR001789">
    <property type="entry name" value="Sig_transdc_resp-reg_receiver"/>
</dbReference>
<dbReference type="PANTHER" id="PTHR48111">
    <property type="entry name" value="REGULATOR OF RPOS"/>
    <property type="match status" value="1"/>
</dbReference>
<keyword evidence="5 9" id="KW-0238">DNA-binding</keyword>
<sequence>MGKILLLEDDESLNRGISLKLKKEGYEVLSATGVAEAKEMFRENEVDLIISDISMEDGNGLEFGQSVRKVSDVYLIFLTALDQEVDIVNGYDAGADDYITKPFSLMVLISKVNALMRRIESTHEEGNVLTSGSMQVWCKEMKVFQKEQELSLSKKEIQLLLYFLEHPKQIISKEQILESVWDMDGQFVDDNTVPVTISRLKKKLATEEDYEYIKNIRGIGYLWTTEVLKK</sequence>
<protein>
    <recommendedName>
        <fullName evidence="1">Stage 0 sporulation protein A homolog</fullName>
    </recommendedName>
</protein>
<dbReference type="RefSeq" id="WP_009249088.1">
    <property type="nucleotide sequence ID" value="NZ_CP036170.1"/>
</dbReference>
<dbReference type="PROSITE" id="PS51755">
    <property type="entry name" value="OMPR_PHOB"/>
    <property type="match status" value="1"/>
</dbReference>
<dbReference type="SMART" id="SM00862">
    <property type="entry name" value="Trans_reg_C"/>
    <property type="match status" value="1"/>
</dbReference>
<dbReference type="Gene3D" id="1.10.10.10">
    <property type="entry name" value="Winged helix-like DNA-binding domain superfamily/Winged helix DNA-binding domain"/>
    <property type="match status" value="1"/>
</dbReference>
<dbReference type="GO" id="GO:0000156">
    <property type="term" value="F:phosphorelay response regulator activity"/>
    <property type="evidence" value="ECO:0007669"/>
    <property type="project" value="TreeGrafter"/>
</dbReference>
<feature type="domain" description="OmpR/PhoB-type" evidence="11">
    <location>
        <begin position="126"/>
        <end position="225"/>
    </location>
</feature>
<dbReference type="CDD" id="cd00383">
    <property type="entry name" value="trans_reg_C"/>
    <property type="match status" value="1"/>
</dbReference>
<comment type="function">
    <text evidence="7">May play the central regulatory role in sporulation. It may be an element of the effector pathway responsible for the activation of sporulation genes in response to nutritional stress. Spo0A may act in concert with spo0H (a sigma factor) to control the expression of some genes that are critical to the sporulation process.</text>
</comment>
<feature type="DNA-binding region" description="OmpR/PhoB-type" evidence="9">
    <location>
        <begin position="126"/>
        <end position="225"/>
    </location>
</feature>
<evidence type="ECO:0000256" key="4">
    <source>
        <dbReference type="ARBA" id="ARBA00023015"/>
    </source>
</evidence>
<dbReference type="GO" id="GO:0006355">
    <property type="term" value="P:regulation of DNA-templated transcription"/>
    <property type="evidence" value="ECO:0007669"/>
    <property type="project" value="InterPro"/>
</dbReference>
<keyword evidence="3" id="KW-0902">Two-component regulatory system</keyword>
<dbReference type="SUPFAM" id="SSF52172">
    <property type="entry name" value="CheY-like"/>
    <property type="match status" value="1"/>
</dbReference>
<dbReference type="GeneID" id="62695814"/>
<dbReference type="GO" id="GO:0005829">
    <property type="term" value="C:cytosol"/>
    <property type="evidence" value="ECO:0007669"/>
    <property type="project" value="TreeGrafter"/>
</dbReference>
<gene>
    <name evidence="12" type="primary">walR_3</name>
    <name evidence="12" type="ORF">HDCHBGLK_01595</name>
</gene>
<keyword evidence="4" id="KW-0805">Transcription regulation</keyword>
<evidence type="ECO:0000256" key="9">
    <source>
        <dbReference type="PROSITE-ProRule" id="PRU01091"/>
    </source>
</evidence>
<dbReference type="Pfam" id="PF00072">
    <property type="entry name" value="Response_reg"/>
    <property type="match status" value="1"/>
</dbReference>
<evidence type="ECO:0000313" key="13">
    <source>
        <dbReference type="Proteomes" id="UP000289664"/>
    </source>
</evidence>
<keyword evidence="6" id="KW-0804">Transcription</keyword>
<evidence type="ECO:0000259" key="11">
    <source>
        <dbReference type="PROSITE" id="PS51755"/>
    </source>
</evidence>
<dbReference type="SMART" id="SM00448">
    <property type="entry name" value="REC"/>
    <property type="match status" value="1"/>
</dbReference>
<dbReference type="PANTHER" id="PTHR48111:SF1">
    <property type="entry name" value="TWO-COMPONENT RESPONSE REGULATOR ORR33"/>
    <property type="match status" value="1"/>
</dbReference>
<evidence type="ECO:0000256" key="8">
    <source>
        <dbReference type="PROSITE-ProRule" id="PRU00169"/>
    </source>
</evidence>
<evidence type="ECO:0000259" key="10">
    <source>
        <dbReference type="PROSITE" id="PS50110"/>
    </source>
</evidence>
<evidence type="ECO:0000256" key="3">
    <source>
        <dbReference type="ARBA" id="ARBA00023012"/>
    </source>
</evidence>
<dbReference type="Pfam" id="PF00486">
    <property type="entry name" value="Trans_reg_C"/>
    <property type="match status" value="1"/>
</dbReference>
<evidence type="ECO:0000256" key="2">
    <source>
        <dbReference type="ARBA" id="ARBA00022553"/>
    </source>
</evidence>
<feature type="domain" description="Response regulatory" evidence="10">
    <location>
        <begin position="3"/>
        <end position="116"/>
    </location>
</feature>
<dbReference type="PROSITE" id="PS50110">
    <property type="entry name" value="RESPONSE_REGULATORY"/>
    <property type="match status" value="1"/>
</dbReference>
<dbReference type="Gene3D" id="6.10.250.690">
    <property type="match status" value="1"/>
</dbReference>
<dbReference type="InterPro" id="IPR039420">
    <property type="entry name" value="WalR-like"/>
</dbReference>
<accession>A0A494WKM8</accession>
<evidence type="ECO:0000256" key="7">
    <source>
        <dbReference type="ARBA" id="ARBA00024867"/>
    </source>
</evidence>
<dbReference type="AlphaFoldDB" id="A0A494WKM8"/>
<evidence type="ECO:0000256" key="6">
    <source>
        <dbReference type="ARBA" id="ARBA00023163"/>
    </source>
</evidence>
<dbReference type="Gene3D" id="3.40.50.2300">
    <property type="match status" value="1"/>
</dbReference>
<dbReference type="InterPro" id="IPR036388">
    <property type="entry name" value="WH-like_DNA-bd_sf"/>
</dbReference>
<evidence type="ECO:0000313" key="12">
    <source>
        <dbReference type="EMBL" id="QBF74199.1"/>
    </source>
</evidence>
<evidence type="ECO:0000256" key="5">
    <source>
        <dbReference type="ARBA" id="ARBA00023125"/>
    </source>
</evidence>
<name>A0A494WKM8_CLOS5</name>
<dbReference type="KEGG" id="csci:HDCHBGLK_01595"/>
<proteinExistence type="predicted"/>
<feature type="modified residue" description="4-aspartylphosphate" evidence="8">
    <location>
        <position position="52"/>
    </location>
</feature>
<dbReference type="Proteomes" id="UP000289664">
    <property type="component" value="Chromosome"/>
</dbReference>
<dbReference type="CDD" id="cd17574">
    <property type="entry name" value="REC_OmpR"/>
    <property type="match status" value="1"/>
</dbReference>
<dbReference type="InterPro" id="IPR001867">
    <property type="entry name" value="OmpR/PhoB-type_DNA-bd"/>
</dbReference>
<keyword evidence="2 8" id="KW-0597">Phosphoprotein</keyword>
<reference evidence="12 13" key="1">
    <citation type="journal article" date="2019" name="Appl. Environ. Microbiol.">
        <title>Clostridium scindens ATCC 35704: integration of nutritional requirements, the complete genome sequence, and global transcriptional responses to bile acids.</title>
        <authorList>
            <person name="Devendran S."/>
            <person name="Shrestha R."/>
            <person name="Alves J.M.P."/>
            <person name="Wolf P.G."/>
            <person name="Ly L."/>
            <person name="Hernandez A.G."/>
            <person name="Mendez-Garcia C."/>
            <person name="Inboden A."/>
            <person name="Wiley J."/>
            <person name="Paul O."/>
            <person name="Allen A."/>
            <person name="Springer E."/>
            <person name="Wright C.L."/>
            <person name="Fields C.J."/>
            <person name="Daniel S.L."/>
            <person name="Ridlon J.M."/>
        </authorList>
    </citation>
    <scope>NUCLEOTIDE SEQUENCE [LARGE SCALE GENOMIC DNA]</scope>
    <source>
        <strain evidence="12 13">ATCC 35704</strain>
    </source>
</reference>